<feature type="region of interest" description="Disordered" evidence="1">
    <location>
        <begin position="88"/>
        <end position="117"/>
    </location>
</feature>
<dbReference type="AlphaFoldDB" id="A0A6V7QAS9"/>
<evidence type="ECO:0000256" key="1">
    <source>
        <dbReference type="SAM" id="MobiDB-lite"/>
    </source>
</evidence>
<feature type="compositionally biased region" description="Basic and acidic residues" evidence="1">
    <location>
        <begin position="1"/>
        <end position="27"/>
    </location>
</feature>
<dbReference type="PANTHER" id="PTHR35312:SF1">
    <property type="entry name" value="OS07G0641800 PROTEIN"/>
    <property type="match status" value="1"/>
</dbReference>
<proteinExistence type="predicted"/>
<name>A0A6V7QAS9_ANACO</name>
<feature type="region of interest" description="Disordered" evidence="1">
    <location>
        <begin position="1"/>
        <end position="40"/>
    </location>
</feature>
<sequence>MNGRREKEKGGRIETRASDPQDSESEHIQPNPNRNPPILLSLLVLVLNPDRPSAHTRGEKPSKAKMEEREFRRLLDLFPVVRSRDYCAESGSTSASTSRPAQNQISERNNAWDDSEEKDLKEINSEDKFWQKLRVAAEKRYVGPAKAEQFCEAFRMAHETLVHKVLSVDAAQKFINAEGN</sequence>
<feature type="compositionally biased region" description="Polar residues" evidence="1">
    <location>
        <begin position="90"/>
        <end position="109"/>
    </location>
</feature>
<gene>
    <name evidence="2" type="ORF">CB5_LOCUS23198</name>
</gene>
<organism evidence="2">
    <name type="scientific">Ananas comosus var. bracteatus</name>
    <name type="common">red pineapple</name>
    <dbReference type="NCBI Taxonomy" id="296719"/>
    <lineage>
        <taxon>Eukaryota</taxon>
        <taxon>Viridiplantae</taxon>
        <taxon>Streptophyta</taxon>
        <taxon>Embryophyta</taxon>
        <taxon>Tracheophyta</taxon>
        <taxon>Spermatophyta</taxon>
        <taxon>Magnoliopsida</taxon>
        <taxon>Liliopsida</taxon>
        <taxon>Poales</taxon>
        <taxon>Bromeliaceae</taxon>
        <taxon>Bromelioideae</taxon>
        <taxon>Ananas</taxon>
    </lineage>
</organism>
<protein>
    <submittedName>
        <fullName evidence="2">Uncharacterized protein</fullName>
    </submittedName>
</protein>
<evidence type="ECO:0000313" key="2">
    <source>
        <dbReference type="EMBL" id="CAD1839987.1"/>
    </source>
</evidence>
<dbReference type="PANTHER" id="PTHR35312">
    <property type="entry name" value="OS07G0641800 PROTEIN"/>
    <property type="match status" value="1"/>
</dbReference>
<accession>A0A6V7QAS9</accession>
<dbReference type="EMBL" id="LR862134">
    <property type="protein sequence ID" value="CAD1839987.1"/>
    <property type="molecule type" value="Genomic_DNA"/>
</dbReference>
<reference evidence="2" key="1">
    <citation type="submission" date="2020-07" db="EMBL/GenBank/DDBJ databases">
        <authorList>
            <person name="Lin J."/>
        </authorList>
    </citation>
    <scope>NUCLEOTIDE SEQUENCE</scope>
</reference>